<evidence type="ECO:0000256" key="3">
    <source>
        <dbReference type="ARBA" id="ARBA00022723"/>
    </source>
</evidence>
<feature type="binding site" description="distal binding residue" evidence="5">
    <location>
        <position position="68"/>
    </location>
    <ligand>
        <name>heme</name>
        <dbReference type="ChEBI" id="CHEBI:30413"/>
    </ligand>
    <ligandPart>
        <name>Fe</name>
        <dbReference type="ChEBI" id="CHEBI:18248"/>
    </ligandPart>
</feature>
<accession>A0A2H9VV36</accession>
<dbReference type="InterPro" id="IPR009050">
    <property type="entry name" value="Globin-like_sf"/>
</dbReference>
<reference evidence="6 7" key="1">
    <citation type="submission" date="2017-11" db="EMBL/GenBank/DDBJ databases">
        <title>Genomic Encyclopedia of Archaeal and Bacterial Type Strains, Phase II (KMG-II): From Individual Species to Whole Genera.</title>
        <authorList>
            <person name="Goeker M."/>
        </authorList>
    </citation>
    <scope>NUCLEOTIDE SEQUENCE [LARGE SCALE GENOMIC DNA]</scope>
    <source>
        <strain evidence="6 7">DSM 28175</strain>
    </source>
</reference>
<dbReference type="InterPro" id="IPR012292">
    <property type="entry name" value="Globin/Proto"/>
</dbReference>
<dbReference type="EMBL" id="PGFJ01000001">
    <property type="protein sequence ID" value="PJJ84693.1"/>
    <property type="molecule type" value="Genomic_DNA"/>
</dbReference>
<name>A0A2H9VV36_9SPHI</name>
<protein>
    <submittedName>
        <fullName evidence="6">Hemoglobin</fullName>
    </submittedName>
</protein>
<evidence type="ECO:0000256" key="4">
    <source>
        <dbReference type="ARBA" id="ARBA00023004"/>
    </source>
</evidence>
<evidence type="ECO:0000256" key="1">
    <source>
        <dbReference type="ARBA" id="ARBA00022448"/>
    </source>
</evidence>
<dbReference type="SUPFAM" id="SSF46458">
    <property type="entry name" value="Globin-like"/>
    <property type="match status" value="1"/>
</dbReference>
<dbReference type="GO" id="GO:0020037">
    <property type="term" value="F:heme binding"/>
    <property type="evidence" value="ECO:0007669"/>
    <property type="project" value="InterPro"/>
</dbReference>
<keyword evidence="3 5" id="KW-0479">Metal-binding</keyword>
<dbReference type="Gene3D" id="1.10.490.10">
    <property type="entry name" value="Globins"/>
    <property type="match status" value="1"/>
</dbReference>
<organism evidence="6 7">
    <name type="scientific">Mucilaginibacter auburnensis</name>
    <dbReference type="NCBI Taxonomy" id="1457233"/>
    <lineage>
        <taxon>Bacteria</taxon>
        <taxon>Pseudomonadati</taxon>
        <taxon>Bacteroidota</taxon>
        <taxon>Sphingobacteriia</taxon>
        <taxon>Sphingobacteriales</taxon>
        <taxon>Sphingobacteriaceae</taxon>
        <taxon>Mucilaginibacter</taxon>
    </lineage>
</organism>
<keyword evidence="4 5" id="KW-0408">Iron</keyword>
<sequence length="128" mass="15218">MKQDISSLDDIKLLVNTFYGGVQEDKLIGPIFNNIIQDWTPHLEKMYTFWQTVLLGDHTYFGSPFPPHAKLPVQPEHFERWLFLWRSTVDMFFKGEKAEEAKWRGKAMAEMFMAKISYFRERQTKPLI</sequence>
<keyword evidence="2 5" id="KW-0349">Heme</keyword>
<dbReference type="AlphaFoldDB" id="A0A2H9VV36"/>
<dbReference type="RefSeq" id="WP_100340879.1">
    <property type="nucleotide sequence ID" value="NZ_PGFJ01000001.1"/>
</dbReference>
<dbReference type="CDD" id="cd08916">
    <property type="entry name" value="TrHb3_P"/>
    <property type="match status" value="1"/>
</dbReference>
<evidence type="ECO:0000313" key="6">
    <source>
        <dbReference type="EMBL" id="PJJ84693.1"/>
    </source>
</evidence>
<dbReference type="GO" id="GO:0046872">
    <property type="term" value="F:metal ion binding"/>
    <property type="evidence" value="ECO:0007669"/>
    <property type="project" value="UniProtKB-KW"/>
</dbReference>
<keyword evidence="7" id="KW-1185">Reference proteome</keyword>
<dbReference type="GO" id="GO:0019825">
    <property type="term" value="F:oxygen binding"/>
    <property type="evidence" value="ECO:0007669"/>
    <property type="project" value="InterPro"/>
</dbReference>
<evidence type="ECO:0000256" key="5">
    <source>
        <dbReference type="PIRSR" id="PIRSR601486-1"/>
    </source>
</evidence>
<gene>
    <name evidence="6" type="ORF">CLV57_1714</name>
</gene>
<comment type="caution">
    <text evidence="6">The sequence shown here is derived from an EMBL/GenBank/DDBJ whole genome shotgun (WGS) entry which is preliminary data.</text>
</comment>
<evidence type="ECO:0000313" key="7">
    <source>
        <dbReference type="Proteomes" id="UP000242687"/>
    </source>
</evidence>
<dbReference type="Proteomes" id="UP000242687">
    <property type="component" value="Unassembled WGS sequence"/>
</dbReference>
<dbReference type="Pfam" id="PF01152">
    <property type="entry name" value="Bac_globin"/>
    <property type="match status" value="1"/>
</dbReference>
<dbReference type="OrthoDB" id="25954at2"/>
<dbReference type="InterPro" id="IPR001486">
    <property type="entry name" value="Hemoglobin_trunc"/>
</dbReference>
<proteinExistence type="predicted"/>
<keyword evidence="1" id="KW-0813">Transport</keyword>
<evidence type="ECO:0000256" key="2">
    <source>
        <dbReference type="ARBA" id="ARBA00022617"/>
    </source>
</evidence>